<feature type="non-terminal residue" evidence="2">
    <location>
        <position position="1"/>
    </location>
</feature>
<feature type="region of interest" description="Disordered" evidence="1">
    <location>
        <begin position="90"/>
        <end position="113"/>
    </location>
</feature>
<feature type="compositionally biased region" description="Basic residues" evidence="1">
    <location>
        <begin position="95"/>
        <end position="104"/>
    </location>
</feature>
<gene>
    <name evidence="2" type="ORF">Celaphus_00013788</name>
</gene>
<dbReference type="AlphaFoldDB" id="A0A212CDF8"/>
<evidence type="ECO:0000256" key="1">
    <source>
        <dbReference type="SAM" id="MobiDB-lite"/>
    </source>
</evidence>
<feature type="compositionally biased region" description="Basic and acidic residues" evidence="1">
    <location>
        <begin position="37"/>
        <end position="53"/>
    </location>
</feature>
<dbReference type="Proteomes" id="UP000242450">
    <property type="component" value="Chromosome 22"/>
</dbReference>
<evidence type="ECO:0000313" key="3">
    <source>
        <dbReference type="Proteomes" id="UP000242450"/>
    </source>
</evidence>
<comment type="caution">
    <text evidence="2">The sequence shown here is derived from an EMBL/GenBank/DDBJ whole genome shotgun (WGS) entry which is preliminary data.</text>
</comment>
<proteinExistence type="predicted"/>
<name>A0A212CDF8_CEREH</name>
<protein>
    <submittedName>
        <fullName evidence="2">Uncharacterized protein</fullName>
    </submittedName>
</protein>
<feature type="non-terminal residue" evidence="2">
    <location>
        <position position="113"/>
    </location>
</feature>
<evidence type="ECO:0000313" key="2">
    <source>
        <dbReference type="EMBL" id="OWK04033.1"/>
    </source>
</evidence>
<organism evidence="2 3">
    <name type="scientific">Cervus elaphus hippelaphus</name>
    <name type="common">European red deer</name>
    <dbReference type="NCBI Taxonomy" id="46360"/>
    <lineage>
        <taxon>Eukaryota</taxon>
        <taxon>Metazoa</taxon>
        <taxon>Chordata</taxon>
        <taxon>Craniata</taxon>
        <taxon>Vertebrata</taxon>
        <taxon>Euteleostomi</taxon>
        <taxon>Mammalia</taxon>
        <taxon>Eutheria</taxon>
        <taxon>Laurasiatheria</taxon>
        <taxon>Artiodactyla</taxon>
        <taxon>Ruminantia</taxon>
        <taxon>Pecora</taxon>
        <taxon>Cervidae</taxon>
        <taxon>Cervinae</taxon>
        <taxon>Cervus</taxon>
    </lineage>
</organism>
<keyword evidence="3" id="KW-1185">Reference proteome</keyword>
<feature type="region of interest" description="Disordered" evidence="1">
    <location>
        <begin position="17"/>
        <end position="55"/>
    </location>
</feature>
<reference evidence="2 3" key="1">
    <citation type="journal article" date="2018" name="Mol. Genet. Genomics">
        <title>The red deer Cervus elaphus genome CerEla1.0: sequencing, annotating, genes, and chromosomes.</title>
        <authorList>
            <person name="Bana N.A."/>
            <person name="Nyiri A."/>
            <person name="Nagy J."/>
            <person name="Frank K."/>
            <person name="Nagy T."/>
            <person name="Steger V."/>
            <person name="Schiller M."/>
            <person name="Lakatos P."/>
            <person name="Sugar L."/>
            <person name="Horn P."/>
            <person name="Barta E."/>
            <person name="Orosz L."/>
        </authorList>
    </citation>
    <scope>NUCLEOTIDE SEQUENCE [LARGE SCALE GENOMIC DNA]</scope>
    <source>
        <strain evidence="2">Hungarian</strain>
    </source>
</reference>
<accession>A0A212CDF8</accession>
<dbReference type="EMBL" id="MKHE01000022">
    <property type="protein sequence ID" value="OWK04033.1"/>
    <property type="molecule type" value="Genomic_DNA"/>
</dbReference>
<sequence>TRLAALRARHLRPRLAIAPPSGCGRNSSERGTCPRSHAGDPEEGKEGWGRRENLAVQSEGRFTKRLASKENEGDAWQRRLEKFCEYGERMIPRGRGNHGSRKSAKREPSCFRA</sequence>